<feature type="compositionally biased region" description="Basic and acidic residues" evidence="1">
    <location>
        <begin position="567"/>
        <end position="578"/>
    </location>
</feature>
<evidence type="ECO:0000259" key="2">
    <source>
        <dbReference type="Pfam" id="PF06985"/>
    </source>
</evidence>
<proteinExistence type="predicted"/>
<evidence type="ECO:0000256" key="1">
    <source>
        <dbReference type="SAM" id="MobiDB-lite"/>
    </source>
</evidence>
<reference evidence="4 5" key="1">
    <citation type="submission" date="2020-01" db="EMBL/GenBank/DDBJ databases">
        <title>Identification and distribution of gene clusters putatively required for synthesis of sphingolipid metabolism inhibitors in phylogenetically diverse species of the filamentous fungus Fusarium.</title>
        <authorList>
            <person name="Kim H.-S."/>
            <person name="Busman M."/>
            <person name="Brown D.W."/>
            <person name="Divon H."/>
            <person name="Uhlig S."/>
            <person name="Proctor R.H."/>
        </authorList>
    </citation>
    <scope>NUCLEOTIDE SEQUENCE [LARGE SCALE GENOMIC DNA]</scope>
    <source>
        <strain evidence="4 5">NRRL 20459</strain>
    </source>
</reference>
<name>A0A8H4P771_9HYPO</name>
<dbReference type="InterPro" id="IPR058525">
    <property type="entry name" value="DUF8212"/>
</dbReference>
<evidence type="ECO:0000313" key="5">
    <source>
        <dbReference type="Proteomes" id="UP000554235"/>
    </source>
</evidence>
<feature type="region of interest" description="Disordered" evidence="1">
    <location>
        <begin position="566"/>
        <end position="589"/>
    </location>
</feature>
<feature type="compositionally biased region" description="Basic residues" evidence="1">
    <location>
        <begin position="579"/>
        <end position="589"/>
    </location>
</feature>
<dbReference type="Pfam" id="PF26640">
    <property type="entry name" value="DUF8212"/>
    <property type="match status" value="1"/>
</dbReference>
<feature type="domain" description="DUF8212" evidence="3">
    <location>
        <begin position="231"/>
        <end position="268"/>
    </location>
</feature>
<evidence type="ECO:0000259" key="3">
    <source>
        <dbReference type="Pfam" id="PF26640"/>
    </source>
</evidence>
<dbReference type="EMBL" id="JAADYS010002388">
    <property type="protein sequence ID" value="KAF4458671.1"/>
    <property type="molecule type" value="Genomic_DNA"/>
</dbReference>
<feature type="domain" description="Heterokaryon incompatibility" evidence="2">
    <location>
        <begin position="28"/>
        <end position="112"/>
    </location>
</feature>
<comment type="caution">
    <text evidence="4">The sequence shown here is derived from an EMBL/GenBank/DDBJ whole genome shotgun (WGS) entry which is preliminary data.</text>
</comment>
<organism evidence="4 5">
    <name type="scientific">Fusarium albosuccineum</name>
    <dbReference type="NCBI Taxonomy" id="1237068"/>
    <lineage>
        <taxon>Eukaryota</taxon>
        <taxon>Fungi</taxon>
        <taxon>Dikarya</taxon>
        <taxon>Ascomycota</taxon>
        <taxon>Pezizomycotina</taxon>
        <taxon>Sordariomycetes</taxon>
        <taxon>Hypocreomycetidae</taxon>
        <taxon>Hypocreales</taxon>
        <taxon>Nectriaceae</taxon>
        <taxon>Fusarium</taxon>
        <taxon>Fusarium decemcellulare species complex</taxon>
    </lineage>
</organism>
<keyword evidence="5" id="KW-1185">Reference proteome</keyword>
<evidence type="ECO:0000313" key="4">
    <source>
        <dbReference type="EMBL" id="KAF4458671.1"/>
    </source>
</evidence>
<accession>A0A8H4P771</accession>
<protein>
    <submittedName>
        <fullName evidence="4">HET domain-containing</fullName>
    </submittedName>
</protein>
<dbReference type="PANTHER" id="PTHR10622">
    <property type="entry name" value="HET DOMAIN-CONTAINING PROTEIN"/>
    <property type="match status" value="1"/>
</dbReference>
<dbReference type="InterPro" id="IPR010730">
    <property type="entry name" value="HET"/>
</dbReference>
<sequence>MRLLKTSTIDSPSGLEIVDVNPNSIPPYAILSHTWTNEEVIYTDIIANTAKQKSSYHKIEYTCRQAIADGYEYAWADNCCIDKRSSAELSEAINSMYEWYKRAETCYAYLTDCPGDVDKSTLDSGESPFFNSRWFTRGWTLQELVAPANLTFFGEKWVTIGEKKTLSKQLANITGIDEDILTGTLPLESASVAKRMSWAARRQTTRLEDVAYCLIGLFGVNMPMLYGEGDRAFLRLQEEIMKQSDDQSLFAWVDSEADPNTHHGLLAKSPANFEYSNSILPYQDWEPRSPYSMTNRGLQIDLHLTRREDDIFVAAIDCPSPPNYEDNSFLAIYLQKVSDGDEQYARVRTNQLAKVHERGNIRSIYIRQDAGIRQHAVQGVFPNHVLQLRKGPATTVYTATNIAFSPKSVGGFEPITSSRGSPREWVPEKWKLTYKANKGTDQLTLGIVFTRTDGERLLVMIGSAEGLKVAFDAVELPVSFRMDDGDSSNVINAPSFEEMESSFMPTLAGEYVELVYHRIRVDAQPKVHKSAKYFFIDIDIEAIGESSRIVEAMKRAYQMALQETQELEPREKREEKKMKEKKGWRRLLS</sequence>
<dbReference type="AlphaFoldDB" id="A0A8H4P771"/>
<dbReference type="Pfam" id="PF06985">
    <property type="entry name" value="HET"/>
    <property type="match status" value="1"/>
</dbReference>
<gene>
    <name evidence="4" type="ORF">FALBO_14588</name>
</gene>
<dbReference type="Proteomes" id="UP000554235">
    <property type="component" value="Unassembled WGS sequence"/>
</dbReference>
<dbReference type="PANTHER" id="PTHR10622:SF10">
    <property type="entry name" value="HET DOMAIN-CONTAINING PROTEIN"/>
    <property type="match status" value="1"/>
</dbReference>
<dbReference type="OrthoDB" id="20872at2759"/>